<dbReference type="SUPFAM" id="SSF51011">
    <property type="entry name" value="Glycosyl hydrolase domain"/>
    <property type="match status" value="1"/>
</dbReference>
<organism evidence="7 8">
    <name type="scientific">Paenibacillus solani</name>
    <dbReference type="NCBI Taxonomy" id="1705565"/>
    <lineage>
        <taxon>Bacteria</taxon>
        <taxon>Bacillati</taxon>
        <taxon>Bacillota</taxon>
        <taxon>Bacilli</taxon>
        <taxon>Bacillales</taxon>
        <taxon>Paenibacillaceae</taxon>
        <taxon>Paenibacillus</taxon>
    </lineage>
</organism>
<name>A0A0M1N410_9BACL</name>
<dbReference type="Pfam" id="PF16657">
    <property type="entry name" value="Malt_amylase_C"/>
    <property type="match status" value="1"/>
</dbReference>
<keyword evidence="5" id="KW-0119">Carbohydrate metabolism</keyword>
<evidence type="ECO:0000256" key="5">
    <source>
        <dbReference type="RuleBase" id="RU361134"/>
    </source>
</evidence>
<dbReference type="Gene3D" id="3.90.400.10">
    <property type="entry name" value="Oligo-1,6-glucosidase, Domain 2"/>
    <property type="match status" value="1"/>
</dbReference>
<reference evidence="8" key="1">
    <citation type="submission" date="2015-08" db="EMBL/GenBank/DDBJ databases">
        <title>Genome sequencing project for genomic taxonomy and phylogenomics of Bacillus-like bacteria.</title>
        <authorList>
            <person name="Liu B."/>
            <person name="Wang J."/>
            <person name="Zhu Y."/>
            <person name="Liu G."/>
            <person name="Chen Q."/>
            <person name="Chen Z."/>
            <person name="Lan J."/>
            <person name="Che J."/>
            <person name="Ge C."/>
            <person name="Shi H."/>
            <person name="Pan Z."/>
            <person name="Liu X."/>
        </authorList>
    </citation>
    <scope>NUCLEOTIDE SEQUENCE [LARGE SCALE GENOMIC DNA]</scope>
    <source>
        <strain evidence="8">FJAT-22460</strain>
    </source>
</reference>
<comment type="similarity">
    <text evidence="1 4">Belongs to the glycosyl hydrolase 13 family.</text>
</comment>
<dbReference type="InterPro" id="IPR032091">
    <property type="entry name" value="Malt_amylase-like_C"/>
</dbReference>
<dbReference type="Gene3D" id="3.20.20.80">
    <property type="entry name" value="Glycosidases"/>
    <property type="match status" value="1"/>
</dbReference>
<dbReference type="GO" id="GO:0004556">
    <property type="term" value="F:alpha-amylase activity"/>
    <property type="evidence" value="ECO:0007669"/>
    <property type="project" value="UniProtKB-UniRule"/>
</dbReference>
<accession>A0A0M1N410</accession>
<keyword evidence="2 5" id="KW-0378">Hydrolase</keyword>
<evidence type="ECO:0000313" key="7">
    <source>
        <dbReference type="EMBL" id="KOR76871.1"/>
    </source>
</evidence>
<protein>
    <recommendedName>
        <fullName evidence="5">Alpha-amylase</fullName>
        <ecNumber evidence="5">3.2.1.1</ecNumber>
    </recommendedName>
</protein>
<dbReference type="InterPro" id="IPR006046">
    <property type="entry name" value="Alpha_amylase"/>
</dbReference>
<keyword evidence="3 5" id="KW-0326">Glycosidase</keyword>
<dbReference type="Pfam" id="PF00128">
    <property type="entry name" value="Alpha-amylase"/>
    <property type="match status" value="1"/>
</dbReference>
<dbReference type="FunFam" id="3.20.20.80:FF:000064">
    <property type="entry name" value="Oligo-1,6-glucosidase"/>
    <property type="match status" value="2"/>
</dbReference>
<dbReference type="NCBIfam" id="NF008183">
    <property type="entry name" value="PRK10933.1"/>
    <property type="match status" value="1"/>
</dbReference>
<gene>
    <name evidence="7" type="ORF">AM231_23355</name>
</gene>
<dbReference type="EMBL" id="LIUT01000006">
    <property type="protein sequence ID" value="KOR76871.1"/>
    <property type="molecule type" value="Genomic_DNA"/>
</dbReference>
<evidence type="ECO:0000256" key="3">
    <source>
        <dbReference type="ARBA" id="ARBA00023295"/>
    </source>
</evidence>
<proteinExistence type="inferred from homology"/>
<comment type="caution">
    <text evidence="7">The sequence shown here is derived from an EMBL/GenBank/DDBJ whole genome shotgun (WGS) entry which is preliminary data.</text>
</comment>
<dbReference type="PANTHER" id="PTHR10357">
    <property type="entry name" value="ALPHA-AMYLASE FAMILY MEMBER"/>
    <property type="match status" value="1"/>
</dbReference>
<feature type="domain" description="Glycosyl hydrolase family 13 catalytic" evidence="6">
    <location>
        <begin position="13"/>
        <end position="419"/>
    </location>
</feature>
<dbReference type="Gene3D" id="2.60.40.1180">
    <property type="entry name" value="Golgi alpha-mannosidase II"/>
    <property type="match status" value="1"/>
</dbReference>
<dbReference type="PRINTS" id="PR00110">
    <property type="entry name" value="ALPHAAMYLASE"/>
</dbReference>
<sequence length="558" mass="65726">MQRKWWKEAVAYEIYPRSFMDSNGDGIGDLPGIISRLDYLKDLGVDIIWVCPIYRSSNSDNGYDISDYQDIMTEFGSMADFDQLLAEIHKRGMRLIMDLVLNHTSDEHPWFIESRSSRNDPKRDYYIWRDAKDGAEPNNWESVFTGSAWEYDEHTDQYYLHLYSKKQPDLNMENPAVREDLVRMIRWWLDKGIDGFRVDAITHIKKLPGLPDMPNPNHLRYVDSNPGHRNIEGIHEFLQQFKREAFADYDIVTVGEASGIPISEADRWIGEENGSLNMIFQFEHVNLDFGLEGRWDYAAWDLAELKRIMDKWQSGLEGVGWNALYMENHDQPRSVSRFGDPVRYHKESSKMLATFFMLMQGTPFIYQGQEIGMTNVEFAELSDYKDVEIYNYYRERLLDGKDVSETMRRIAYRARDNARTPMQWDDTLYGGFSTVVPWIRCNLNYQEINVAQQLDDPNSILNYYKALIRLRKSSEVLVYGKYEAVLLEHPEIFAYSRSLGDEVYLIVLNFYCKTPEFQFPAEWRDRHPEVVLSNYERSDRGFDQFALQPYEAIVYRIM</sequence>
<dbReference type="Proteomes" id="UP000036932">
    <property type="component" value="Unassembled WGS sequence"/>
</dbReference>
<dbReference type="AlphaFoldDB" id="A0A0M1N410"/>
<dbReference type="OrthoDB" id="9805159at2"/>
<dbReference type="SUPFAM" id="SSF51445">
    <property type="entry name" value="(Trans)glycosidases"/>
    <property type="match status" value="1"/>
</dbReference>
<evidence type="ECO:0000256" key="2">
    <source>
        <dbReference type="ARBA" id="ARBA00022801"/>
    </source>
</evidence>
<dbReference type="InterPro" id="IPR045857">
    <property type="entry name" value="O16G_dom_2"/>
</dbReference>
<dbReference type="GO" id="GO:0043169">
    <property type="term" value="F:cation binding"/>
    <property type="evidence" value="ECO:0007669"/>
    <property type="project" value="InterPro"/>
</dbReference>
<dbReference type="PANTHER" id="PTHR10357:SF178">
    <property type="entry name" value="OLIGO-1,6-GLUCOSIDASE 3-RELATED"/>
    <property type="match status" value="1"/>
</dbReference>
<dbReference type="SMART" id="SM00642">
    <property type="entry name" value="Aamy"/>
    <property type="match status" value="1"/>
</dbReference>
<dbReference type="InterPro" id="IPR017853">
    <property type="entry name" value="GH"/>
</dbReference>
<dbReference type="CDD" id="cd11333">
    <property type="entry name" value="AmyAc_SI_OligoGlu_DGase"/>
    <property type="match status" value="1"/>
</dbReference>
<evidence type="ECO:0000259" key="6">
    <source>
        <dbReference type="SMART" id="SM00642"/>
    </source>
</evidence>
<dbReference type="RefSeq" id="WP_054404728.1">
    <property type="nucleotide sequence ID" value="NZ_LIUT01000006.1"/>
</dbReference>
<dbReference type="EC" id="3.2.1.1" evidence="5"/>
<dbReference type="InterPro" id="IPR006047">
    <property type="entry name" value="GH13_cat_dom"/>
</dbReference>
<comment type="catalytic activity">
    <reaction evidence="5">
        <text>Endohydrolysis of (1-&gt;4)-alpha-D-glucosidic linkages in polysaccharides containing three or more (1-&gt;4)-alpha-linked D-glucose units.</text>
        <dbReference type="EC" id="3.2.1.1"/>
    </reaction>
</comment>
<evidence type="ECO:0000313" key="8">
    <source>
        <dbReference type="Proteomes" id="UP000036932"/>
    </source>
</evidence>
<keyword evidence="8" id="KW-1185">Reference proteome</keyword>
<dbReference type="FunFam" id="2.60.40.1180:FF:000007">
    <property type="entry name" value="Sucrose isomerase"/>
    <property type="match status" value="1"/>
</dbReference>
<dbReference type="PATRIC" id="fig|1705565.3.peg.817"/>
<evidence type="ECO:0000256" key="4">
    <source>
        <dbReference type="RuleBase" id="RU003615"/>
    </source>
</evidence>
<dbReference type="InterPro" id="IPR013780">
    <property type="entry name" value="Glyco_hydro_b"/>
</dbReference>
<dbReference type="FunFam" id="3.90.400.10:FF:000002">
    <property type="entry name" value="Sucrose isomerase"/>
    <property type="match status" value="1"/>
</dbReference>
<evidence type="ECO:0000256" key="1">
    <source>
        <dbReference type="ARBA" id="ARBA00008061"/>
    </source>
</evidence>
<dbReference type="GO" id="GO:0009313">
    <property type="term" value="P:oligosaccharide catabolic process"/>
    <property type="evidence" value="ECO:0007669"/>
    <property type="project" value="TreeGrafter"/>
</dbReference>